<keyword evidence="6 10" id="KW-0443">Lipid metabolism</keyword>
<comment type="subcellular location">
    <subcellularLocation>
        <location evidence="10">Cell membrane</location>
        <topology evidence="10">Multi-pass membrane protein</topology>
    </subcellularLocation>
</comment>
<dbReference type="Proteomes" id="UP000183469">
    <property type="component" value="Unassembled WGS sequence"/>
</dbReference>
<accession>A0A1H3VIR6</accession>
<dbReference type="EMBL" id="FNQG01000002">
    <property type="protein sequence ID" value="SDZ74666.1"/>
    <property type="molecule type" value="Genomic_DNA"/>
</dbReference>
<dbReference type="InterPro" id="IPR003811">
    <property type="entry name" value="G3P_acylTferase_PlsY"/>
</dbReference>
<evidence type="ECO:0000256" key="2">
    <source>
        <dbReference type="ARBA" id="ARBA00022516"/>
    </source>
</evidence>
<dbReference type="NCBIfam" id="TIGR00023">
    <property type="entry name" value="glycerol-3-phosphate 1-O-acyltransferase PlsY"/>
    <property type="match status" value="1"/>
</dbReference>
<feature type="transmembrane region" description="Helical" evidence="10">
    <location>
        <begin position="163"/>
        <end position="180"/>
    </location>
</feature>
<evidence type="ECO:0000313" key="11">
    <source>
        <dbReference type="EMBL" id="SDZ74666.1"/>
    </source>
</evidence>
<gene>
    <name evidence="10" type="primary">plsY</name>
    <name evidence="11" type="ORF">SAMN05660648_00291</name>
</gene>
<dbReference type="OrthoDB" id="9777124at2"/>
<keyword evidence="3 10" id="KW-0808">Transferase</keyword>
<protein>
    <recommendedName>
        <fullName evidence="10">Glycerol-3-phosphate acyltransferase</fullName>
    </recommendedName>
    <alternativeName>
        <fullName evidence="10">Acyl-PO4 G3P acyltransferase</fullName>
    </alternativeName>
    <alternativeName>
        <fullName evidence="10">Acyl-phosphate--glycerol-3-phosphate acyltransferase</fullName>
    </alternativeName>
    <alternativeName>
        <fullName evidence="10">G3P acyltransferase</fullName>
        <shortName evidence="10">GPAT</shortName>
        <ecNumber evidence="10">2.3.1.275</ecNumber>
    </alternativeName>
    <alternativeName>
        <fullName evidence="10">Lysophosphatidic acid synthase</fullName>
        <shortName evidence="10">LPA synthase</shortName>
    </alternativeName>
</protein>
<feature type="transmembrane region" description="Helical" evidence="10">
    <location>
        <begin position="69"/>
        <end position="99"/>
    </location>
</feature>
<evidence type="ECO:0000256" key="9">
    <source>
        <dbReference type="ARBA" id="ARBA00023264"/>
    </source>
</evidence>
<keyword evidence="5 10" id="KW-1133">Transmembrane helix</keyword>
<dbReference type="UniPathway" id="UPA00085"/>
<feature type="transmembrane region" description="Helical" evidence="10">
    <location>
        <begin position="111"/>
        <end position="132"/>
    </location>
</feature>
<dbReference type="PANTHER" id="PTHR30309">
    <property type="entry name" value="INNER MEMBRANE PROTEIN YGIH"/>
    <property type="match status" value="1"/>
</dbReference>
<dbReference type="PANTHER" id="PTHR30309:SF0">
    <property type="entry name" value="GLYCEROL-3-PHOSPHATE ACYLTRANSFERASE-RELATED"/>
    <property type="match status" value="1"/>
</dbReference>
<keyword evidence="7 10" id="KW-0472">Membrane</keyword>
<evidence type="ECO:0000256" key="10">
    <source>
        <dbReference type="HAMAP-Rule" id="MF_01043"/>
    </source>
</evidence>
<organism evidence="11 12">
    <name type="scientific">Selenomonas ruminantium</name>
    <dbReference type="NCBI Taxonomy" id="971"/>
    <lineage>
        <taxon>Bacteria</taxon>
        <taxon>Bacillati</taxon>
        <taxon>Bacillota</taxon>
        <taxon>Negativicutes</taxon>
        <taxon>Selenomonadales</taxon>
        <taxon>Selenomonadaceae</taxon>
        <taxon>Selenomonas</taxon>
    </lineage>
</organism>
<reference evidence="11 12" key="1">
    <citation type="submission" date="2016-10" db="EMBL/GenBank/DDBJ databases">
        <authorList>
            <person name="de Groot N.N."/>
        </authorList>
    </citation>
    <scope>NUCLEOTIDE SEQUENCE [LARGE SCALE GENOMIC DNA]</scope>
    <source>
        <strain evidence="11 12">DSM 2872</strain>
    </source>
</reference>
<feature type="transmembrane region" description="Helical" evidence="10">
    <location>
        <begin position="138"/>
        <end position="156"/>
    </location>
</feature>
<evidence type="ECO:0000256" key="6">
    <source>
        <dbReference type="ARBA" id="ARBA00023098"/>
    </source>
</evidence>
<evidence type="ECO:0000256" key="7">
    <source>
        <dbReference type="ARBA" id="ARBA00023136"/>
    </source>
</evidence>
<evidence type="ECO:0000256" key="4">
    <source>
        <dbReference type="ARBA" id="ARBA00022692"/>
    </source>
</evidence>
<proteinExistence type="inferred from homology"/>
<keyword evidence="9 10" id="KW-1208">Phospholipid metabolism</keyword>
<keyword evidence="8 10" id="KW-0594">Phospholipid biosynthesis</keyword>
<evidence type="ECO:0000313" key="12">
    <source>
        <dbReference type="Proteomes" id="UP000183469"/>
    </source>
</evidence>
<dbReference type="GO" id="GO:0008654">
    <property type="term" value="P:phospholipid biosynthetic process"/>
    <property type="evidence" value="ECO:0007669"/>
    <property type="project" value="UniProtKB-UniRule"/>
</dbReference>
<dbReference type="HAMAP" id="MF_01043">
    <property type="entry name" value="PlsY"/>
    <property type="match status" value="1"/>
</dbReference>
<keyword evidence="4 10" id="KW-0812">Transmembrane</keyword>
<evidence type="ECO:0000256" key="1">
    <source>
        <dbReference type="ARBA" id="ARBA00022475"/>
    </source>
</evidence>
<keyword evidence="2 10" id="KW-0444">Lipid biosynthesis</keyword>
<comment type="function">
    <text evidence="10">Catalyzes the transfer of an acyl group from acyl-phosphate (acyl-PO(4)) to glycerol-3-phosphate (G3P) to form lysophosphatidic acid (LPA). This enzyme utilizes acyl-phosphate as fatty acyl donor, but not acyl-CoA or acyl-ACP.</text>
</comment>
<keyword evidence="11" id="KW-0012">Acyltransferase</keyword>
<keyword evidence="1 10" id="KW-1003">Cell membrane</keyword>
<comment type="similarity">
    <text evidence="10">Belongs to the PlsY family.</text>
</comment>
<comment type="catalytic activity">
    <reaction evidence="10">
        <text>an acyl phosphate + sn-glycerol 3-phosphate = a 1-acyl-sn-glycero-3-phosphate + phosphate</text>
        <dbReference type="Rhea" id="RHEA:34075"/>
        <dbReference type="ChEBI" id="CHEBI:43474"/>
        <dbReference type="ChEBI" id="CHEBI:57597"/>
        <dbReference type="ChEBI" id="CHEBI:57970"/>
        <dbReference type="ChEBI" id="CHEBI:59918"/>
        <dbReference type="EC" id="2.3.1.275"/>
    </reaction>
</comment>
<evidence type="ECO:0000256" key="5">
    <source>
        <dbReference type="ARBA" id="ARBA00022989"/>
    </source>
</evidence>
<comment type="subunit">
    <text evidence="10">Probably interacts with PlsX.</text>
</comment>
<dbReference type="RefSeq" id="WP_074670366.1">
    <property type="nucleotide sequence ID" value="NZ_FNQG01000002.1"/>
</dbReference>
<comment type="pathway">
    <text evidence="10">Lipid metabolism; phospholipid metabolism.</text>
</comment>
<evidence type="ECO:0000256" key="8">
    <source>
        <dbReference type="ARBA" id="ARBA00023209"/>
    </source>
</evidence>
<dbReference type="Pfam" id="PF02660">
    <property type="entry name" value="G3P_acyltransf"/>
    <property type="match status" value="1"/>
</dbReference>
<dbReference type="GO" id="GO:0043772">
    <property type="term" value="F:acyl-phosphate glycerol-3-phosphate acyltransferase activity"/>
    <property type="evidence" value="ECO:0007669"/>
    <property type="project" value="UniProtKB-UniRule"/>
</dbReference>
<dbReference type="SMART" id="SM01207">
    <property type="entry name" value="G3P_acyltransf"/>
    <property type="match status" value="1"/>
</dbReference>
<sequence>MSSMLIAGLLSYLLGSIPNGLWLGKAIWHTDLREHGSHNIGATNAWRTLGKPAGISIFLLDFAKGALSVYLGSLLVGTPVFMIVCGILAIVGHSCSLFLKFKGGKGVATGLGVMVMLMPLPALLVFLIWLILVKLTGYVSLGSIVAAACVPLLAWLMDYDLPFILFGLLAAVFIIVRHHSNIGRLLKGTESKIQAARR</sequence>
<dbReference type="GO" id="GO:0005886">
    <property type="term" value="C:plasma membrane"/>
    <property type="evidence" value="ECO:0007669"/>
    <property type="project" value="UniProtKB-SubCell"/>
</dbReference>
<evidence type="ECO:0000256" key="3">
    <source>
        <dbReference type="ARBA" id="ARBA00022679"/>
    </source>
</evidence>
<dbReference type="EC" id="2.3.1.275" evidence="10"/>
<name>A0A1H3VIR6_SELRU</name>
<dbReference type="AlphaFoldDB" id="A0A1H3VIR6"/>